<evidence type="ECO:0000256" key="5">
    <source>
        <dbReference type="ARBA" id="ARBA00022729"/>
    </source>
</evidence>
<evidence type="ECO:0000256" key="10">
    <source>
        <dbReference type="SAM" id="MobiDB-lite"/>
    </source>
</evidence>
<feature type="chain" id="PRO_5004058301" evidence="11">
    <location>
        <begin position="21"/>
        <end position="494"/>
    </location>
</feature>
<dbReference type="InterPro" id="IPR025932">
    <property type="entry name" value="Trypano_VSG_B_N_dom"/>
</dbReference>
<dbReference type="EMBL" id="KC613641">
    <property type="protein sequence ID" value="AGH61072.1"/>
    <property type="molecule type" value="Genomic_DNA"/>
</dbReference>
<keyword evidence="4" id="KW-0336">GPI-anchor</keyword>
<feature type="compositionally biased region" description="Basic and acidic residues" evidence="10">
    <location>
        <begin position="416"/>
        <end position="426"/>
    </location>
</feature>
<feature type="compositionally biased region" description="Basic and acidic residues" evidence="10">
    <location>
        <begin position="442"/>
        <end position="456"/>
    </location>
</feature>
<feature type="domain" description="Trypanosome variant surface glycoprotein C-terminal" evidence="12">
    <location>
        <begin position="397"/>
        <end position="491"/>
    </location>
</feature>
<evidence type="ECO:0000256" key="4">
    <source>
        <dbReference type="ARBA" id="ARBA00022622"/>
    </source>
</evidence>
<comment type="subcellular location">
    <subcellularLocation>
        <location evidence="2">Cell membrane</location>
        <topology evidence="2">Lipid-anchor</topology>
        <topology evidence="2">GPI-anchor</topology>
    </subcellularLocation>
</comment>
<dbReference type="VEuPathDB" id="TriTrypDB:Tb427_000103400"/>
<sequence>MHNLLTVIAILSGTRQAADAAGLASLADFRALCRVYNLGASSNSLQLSQTLQTLPAKDPDLENFNLSTATDSFFNHKDGDYDSATTADKAAEKRKWKKANEKKLKHEGEGPNPFARLPASLHRDKANTLIKQLIEERQALLDLYNQKKQAAEQDLAAAKAALKTAAYGQGKKDFDKAAFASTSNTKRNKICGSVEGGSDTAATNVAHALICICTGENGAAQGECGNTMKATVGNTGDGDGGAAGQAWAAIKTACESEHSNLPLTIQTIAAVREAALSRLGALNTGDTAANGAYTFGKNNGNDCDGTAGTKQCVSYKKQLTEGSKTIPWVAQLTTAEQKLTSAQMAAAEAASIANSIDQIPKQANATYKAAAFDIAKGIQSEPSTTSAVVKQGGETNCDNFKKSSTCPTNNCKWEENDGKGECKPKAGPENTAAGTGEGAAGEQKKEEKCNGKDEKTCGSTKGCKWEGTECRVFSFLVNKKFALMAATSVGLVAF</sequence>
<organism evidence="14">
    <name type="scientific">Trypanosoma brucei</name>
    <dbReference type="NCBI Taxonomy" id="5691"/>
    <lineage>
        <taxon>Eukaryota</taxon>
        <taxon>Discoba</taxon>
        <taxon>Euglenozoa</taxon>
        <taxon>Kinetoplastea</taxon>
        <taxon>Metakinetoplastina</taxon>
        <taxon>Trypanosomatida</taxon>
        <taxon>Trypanosomatidae</taxon>
        <taxon>Trypanosoma</taxon>
    </lineage>
</organism>
<feature type="region of interest" description="Disordered" evidence="10">
    <location>
        <begin position="99"/>
        <end position="118"/>
    </location>
</feature>
<keyword evidence="9" id="KW-0175">Coiled coil</keyword>
<evidence type="ECO:0000256" key="9">
    <source>
        <dbReference type="SAM" id="Coils"/>
    </source>
</evidence>
<feature type="domain" description="Trypanosome variant surface glycoprotein B-type N-terminal" evidence="13">
    <location>
        <begin position="8"/>
        <end position="357"/>
    </location>
</feature>
<name>M4T1W1_9TRYP</name>
<evidence type="ECO:0000259" key="13">
    <source>
        <dbReference type="Pfam" id="PF13206"/>
    </source>
</evidence>
<feature type="coiled-coil region" evidence="9">
    <location>
        <begin position="123"/>
        <end position="161"/>
    </location>
</feature>
<keyword evidence="8" id="KW-0449">Lipoprotein</keyword>
<feature type="compositionally biased region" description="Basic and acidic residues" evidence="10">
    <location>
        <begin position="99"/>
        <end position="109"/>
    </location>
</feature>
<evidence type="ECO:0000256" key="6">
    <source>
        <dbReference type="ARBA" id="ARBA00023136"/>
    </source>
</evidence>
<proteinExistence type="predicted"/>
<dbReference type="AlphaFoldDB" id="M4T1W1"/>
<keyword evidence="7" id="KW-0325">Glycoprotein</keyword>
<evidence type="ECO:0000256" key="3">
    <source>
        <dbReference type="ARBA" id="ARBA00022475"/>
    </source>
</evidence>
<feature type="signal peptide" evidence="11">
    <location>
        <begin position="1"/>
        <end position="20"/>
    </location>
</feature>
<evidence type="ECO:0000256" key="11">
    <source>
        <dbReference type="SAM" id="SignalP"/>
    </source>
</evidence>
<dbReference type="Gene3D" id="3.30.1680.40">
    <property type="match status" value="1"/>
</dbReference>
<keyword evidence="5 11" id="KW-0732">Signal</keyword>
<reference evidence="14" key="2">
    <citation type="journal article" date="2014" name="Mol. Biochem. Parasitol.">
        <title>Capturing the variant surface glycoprotein repertoire (the VSGnome) of Trypanosoma brucei Lister 427.</title>
        <authorList>
            <person name="Cross G.A."/>
            <person name="Kim H.S."/>
            <person name="Wickstead B."/>
        </authorList>
    </citation>
    <scope>NUCLEOTIDE SEQUENCE</scope>
    <source>
        <strain evidence="14">Lister 427</strain>
    </source>
</reference>
<dbReference type="Pfam" id="PF10659">
    <property type="entry name" value="Trypan_glycop_C"/>
    <property type="match status" value="1"/>
</dbReference>
<dbReference type="GO" id="GO:0098552">
    <property type="term" value="C:side of membrane"/>
    <property type="evidence" value="ECO:0007669"/>
    <property type="project" value="UniProtKB-KW"/>
</dbReference>
<dbReference type="InterPro" id="IPR019609">
    <property type="entry name" value="Variant_surf_glycoprt_trypan_C"/>
</dbReference>
<evidence type="ECO:0000313" key="14">
    <source>
        <dbReference type="EMBL" id="AGH61072.1"/>
    </source>
</evidence>
<feature type="region of interest" description="Disordered" evidence="10">
    <location>
        <begin position="416"/>
        <end position="461"/>
    </location>
</feature>
<reference evidence="14" key="1">
    <citation type="submission" date="2013-02" db="EMBL/GenBank/DDBJ databases">
        <authorList>
            <person name="Cross G.A.M."/>
            <person name="Kim H.-S."/>
            <person name="Wickstead B."/>
        </authorList>
    </citation>
    <scope>NUCLEOTIDE SEQUENCE</scope>
    <source>
        <strain evidence="14">Lister 427</strain>
    </source>
</reference>
<evidence type="ECO:0000256" key="2">
    <source>
        <dbReference type="ARBA" id="ARBA00004609"/>
    </source>
</evidence>
<protein>
    <submittedName>
        <fullName evidence="14">Variant surface glycoprotein 513</fullName>
    </submittedName>
</protein>
<comment type="function">
    <text evidence="1">VSG forms a coat on the surface of the parasite. The trypanosome evades the immune response of the host by expressing a series of antigenically distinct VSGs from an estimated 1000 VSG genes.</text>
</comment>
<keyword evidence="6" id="KW-0472">Membrane</keyword>
<dbReference type="Pfam" id="PF13206">
    <property type="entry name" value="VSG_B"/>
    <property type="match status" value="1"/>
</dbReference>
<evidence type="ECO:0000256" key="8">
    <source>
        <dbReference type="ARBA" id="ARBA00023288"/>
    </source>
</evidence>
<evidence type="ECO:0000256" key="7">
    <source>
        <dbReference type="ARBA" id="ARBA00023180"/>
    </source>
</evidence>
<evidence type="ECO:0000256" key="1">
    <source>
        <dbReference type="ARBA" id="ARBA00002523"/>
    </source>
</evidence>
<evidence type="ECO:0000259" key="12">
    <source>
        <dbReference type="Pfam" id="PF10659"/>
    </source>
</evidence>
<accession>M4T1W1</accession>
<dbReference type="GO" id="GO:0005886">
    <property type="term" value="C:plasma membrane"/>
    <property type="evidence" value="ECO:0007669"/>
    <property type="project" value="UniProtKB-SubCell"/>
</dbReference>
<keyword evidence="3" id="KW-1003">Cell membrane</keyword>